<evidence type="ECO:0000313" key="3">
    <source>
        <dbReference type="Proteomes" id="UP000056450"/>
    </source>
</evidence>
<reference evidence="2 3" key="1">
    <citation type="submission" date="2015-11" db="EMBL/GenBank/DDBJ databases">
        <title>Expanding the genomic diversity of Burkholderia species for the development of highly accurate diagnostics.</title>
        <authorList>
            <person name="Sahl J."/>
            <person name="Keim P."/>
            <person name="Wagner D."/>
        </authorList>
    </citation>
    <scope>NUCLEOTIDE SEQUENCE [LARGE SCALE GENOMIC DNA]</scope>
    <source>
        <strain evidence="2 3">RF32-BP12</strain>
    </source>
</reference>
<comment type="caution">
    <text evidence="2">The sequence shown here is derived from an EMBL/GenBank/DDBJ whole genome shotgun (WGS) entry which is preliminary data.</text>
</comment>
<dbReference type="EMBL" id="LOTQ01000019">
    <property type="protein sequence ID" value="KVA08777.1"/>
    <property type="molecule type" value="Genomic_DNA"/>
</dbReference>
<protein>
    <submittedName>
        <fullName evidence="2">Uncharacterized protein</fullName>
    </submittedName>
</protein>
<proteinExistence type="predicted"/>
<dbReference type="AlphaFoldDB" id="A0AAP1CAY6"/>
<name>A0AAP1CAY6_9BURK</name>
<accession>A0AAP1CAY6</accession>
<evidence type="ECO:0000256" key="1">
    <source>
        <dbReference type="SAM" id="MobiDB-lite"/>
    </source>
</evidence>
<feature type="region of interest" description="Disordered" evidence="1">
    <location>
        <begin position="1"/>
        <end position="27"/>
    </location>
</feature>
<sequence length="61" mass="6447">MKSRHRRRLPAGGPGAGQLGDAWRPGRAGGVAPHIVLHTPGNLRRSCVLSGAERCTHGFLP</sequence>
<dbReference type="Proteomes" id="UP000056450">
    <property type="component" value="Unassembled WGS sequence"/>
</dbReference>
<organism evidence="2 3">
    <name type="scientific">Burkholderia latens</name>
    <dbReference type="NCBI Taxonomy" id="488446"/>
    <lineage>
        <taxon>Bacteria</taxon>
        <taxon>Pseudomonadati</taxon>
        <taxon>Pseudomonadota</taxon>
        <taxon>Betaproteobacteria</taxon>
        <taxon>Burkholderiales</taxon>
        <taxon>Burkholderiaceae</taxon>
        <taxon>Burkholderia</taxon>
        <taxon>Burkholderia cepacia complex</taxon>
    </lineage>
</organism>
<evidence type="ECO:0000313" key="2">
    <source>
        <dbReference type="EMBL" id="KVA08777.1"/>
    </source>
</evidence>
<gene>
    <name evidence="2" type="ORF">WI41_14090</name>
</gene>